<evidence type="ECO:0000313" key="2">
    <source>
        <dbReference type="Proteomes" id="UP000887566"/>
    </source>
</evidence>
<organism evidence="2 3">
    <name type="scientific">Plectus sambesii</name>
    <dbReference type="NCBI Taxonomy" id="2011161"/>
    <lineage>
        <taxon>Eukaryota</taxon>
        <taxon>Metazoa</taxon>
        <taxon>Ecdysozoa</taxon>
        <taxon>Nematoda</taxon>
        <taxon>Chromadorea</taxon>
        <taxon>Plectida</taxon>
        <taxon>Plectina</taxon>
        <taxon>Plectoidea</taxon>
        <taxon>Plectidae</taxon>
        <taxon>Plectus</taxon>
    </lineage>
</organism>
<name>A0A914W2H2_9BILA</name>
<dbReference type="WBParaSite" id="PSAMB.scaffold3083size19728.g20281.t1">
    <property type="protein sequence ID" value="PSAMB.scaffold3083size19728.g20281.t1"/>
    <property type="gene ID" value="PSAMB.scaffold3083size19728.g20281"/>
</dbReference>
<dbReference type="WBParaSite" id="PSAMB.scaffold4475size14472.g24434.t1">
    <property type="protein sequence ID" value="PSAMB.scaffold4475size14472.g24434.t1"/>
    <property type="gene ID" value="PSAMB.scaffold4475size14472.g24434"/>
</dbReference>
<keyword evidence="1" id="KW-0732">Signal</keyword>
<feature type="chain" id="PRO_5038275928" evidence="1">
    <location>
        <begin position="23"/>
        <end position="100"/>
    </location>
</feature>
<sequence length="100" mass="11291">MTWSTYLSTSCLCICLAVVVDSIPISSVDEEWSLNREVAKRIEASYKRAAVISSVFGRRPIGLKKGSGPVQNMINYRPARAFNFKNCYFSPIQCVLMDKY</sequence>
<dbReference type="Proteomes" id="UP000887566">
    <property type="component" value="Unplaced"/>
</dbReference>
<feature type="signal peptide" evidence="1">
    <location>
        <begin position="1"/>
        <end position="22"/>
    </location>
</feature>
<keyword evidence="2" id="KW-1185">Reference proteome</keyword>
<proteinExistence type="predicted"/>
<protein>
    <submittedName>
        <fullName evidence="3 4">Uncharacterized protein</fullName>
    </submittedName>
</protein>
<accession>A0A914W2H2</accession>
<reference evidence="3 4" key="1">
    <citation type="submission" date="2022-11" db="UniProtKB">
        <authorList>
            <consortium name="WormBaseParasite"/>
        </authorList>
    </citation>
    <scope>IDENTIFICATION</scope>
</reference>
<evidence type="ECO:0000313" key="3">
    <source>
        <dbReference type="WBParaSite" id="PSAMB.scaffold3083size19728.g20281.t1"/>
    </source>
</evidence>
<dbReference type="AlphaFoldDB" id="A0A914W2H2"/>
<evidence type="ECO:0000313" key="4">
    <source>
        <dbReference type="WBParaSite" id="PSAMB.scaffold4475size14472.g24434.t1"/>
    </source>
</evidence>
<evidence type="ECO:0000256" key="1">
    <source>
        <dbReference type="SAM" id="SignalP"/>
    </source>
</evidence>